<dbReference type="PANTHER" id="PTHR15503">
    <property type="entry name" value="LDOC1 RELATED"/>
    <property type="match status" value="1"/>
</dbReference>
<evidence type="ECO:0000313" key="2">
    <source>
        <dbReference type="Proteomes" id="UP001239994"/>
    </source>
</evidence>
<dbReference type="AlphaFoldDB" id="A0AAD8YUS9"/>
<name>A0AAD8YUS9_9TELE</name>
<protein>
    <recommendedName>
        <fullName evidence="3">Reverse transcriptase/retrotransposon-derived protein RNase H-like domain-containing protein</fullName>
    </recommendedName>
</protein>
<dbReference type="PANTHER" id="PTHR15503:SF22">
    <property type="entry name" value="TRANSPOSON TY3-I GAG POLYPROTEIN"/>
    <property type="match status" value="1"/>
</dbReference>
<dbReference type="InterPro" id="IPR043502">
    <property type="entry name" value="DNA/RNA_pol_sf"/>
</dbReference>
<accession>A0AAD8YUS9</accession>
<comment type="caution">
    <text evidence="1">The sequence shown here is derived from an EMBL/GenBank/DDBJ whole genome shotgun (WGS) entry which is preliminary data.</text>
</comment>
<dbReference type="Proteomes" id="UP001239994">
    <property type="component" value="Unassembled WGS sequence"/>
</dbReference>
<dbReference type="EMBL" id="JAROKS010000023">
    <property type="protein sequence ID" value="KAK1787312.1"/>
    <property type="molecule type" value="Genomic_DNA"/>
</dbReference>
<dbReference type="SUPFAM" id="SSF56672">
    <property type="entry name" value="DNA/RNA polymerases"/>
    <property type="match status" value="1"/>
</dbReference>
<evidence type="ECO:0008006" key="3">
    <source>
        <dbReference type="Google" id="ProtNLM"/>
    </source>
</evidence>
<keyword evidence="2" id="KW-1185">Reference proteome</keyword>
<organism evidence="1 2">
    <name type="scientific">Electrophorus voltai</name>
    <dbReference type="NCBI Taxonomy" id="2609070"/>
    <lineage>
        <taxon>Eukaryota</taxon>
        <taxon>Metazoa</taxon>
        <taxon>Chordata</taxon>
        <taxon>Craniata</taxon>
        <taxon>Vertebrata</taxon>
        <taxon>Euteleostomi</taxon>
        <taxon>Actinopterygii</taxon>
        <taxon>Neopterygii</taxon>
        <taxon>Teleostei</taxon>
        <taxon>Ostariophysi</taxon>
        <taxon>Gymnotiformes</taxon>
        <taxon>Gymnotoidei</taxon>
        <taxon>Gymnotidae</taxon>
        <taxon>Electrophorus</taxon>
    </lineage>
</organism>
<dbReference type="Gene3D" id="3.10.10.10">
    <property type="entry name" value="HIV Type 1 Reverse Transcriptase, subunit A, domain 1"/>
    <property type="match status" value="1"/>
</dbReference>
<proteinExistence type="predicted"/>
<dbReference type="InterPro" id="IPR032567">
    <property type="entry name" value="RTL1-rel"/>
</dbReference>
<reference evidence="1" key="1">
    <citation type="submission" date="2023-03" db="EMBL/GenBank/DDBJ databases">
        <title>Electrophorus voltai genome.</title>
        <authorList>
            <person name="Bian C."/>
        </authorList>
    </citation>
    <scope>NUCLEOTIDE SEQUENCE</scope>
    <source>
        <strain evidence="1">CB-2022</strain>
        <tissue evidence="1">Muscle</tissue>
    </source>
</reference>
<sequence length="105" mass="11746">MPLQSTSIKSPEAGDELAVPQEYSDLAQVFSPTKAAQLPSHRDWDVITLNEGAVPPRCRVYPLSQEEECTMGQYIKEALQQGYIRPSTYPASASVFFVKKNGWRL</sequence>
<evidence type="ECO:0000313" key="1">
    <source>
        <dbReference type="EMBL" id="KAK1787312.1"/>
    </source>
</evidence>
<gene>
    <name evidence="1" type="ORF">P4O66_002814</name>
</gene>